<evidence type="ECO:0000256" key="17">
    <source>
        <dbReference type="RuleBase" id="RU003553"/>
    </source>
</evidence>
<keyword evidence="12" id="KW-0406">Ion transport</keyword>
<keyword evidence="14" id="KW-0472">Membrane</keyword>
<dbReference type="InterPro" id="IPR003593">
    <property type="entry name" value="AAA+_ATPase"/>
</dbReference>
<dbReference type="CDD" id="cd18110">
    <property type="entry name" value="ATP-synt_F1_beta_C"/>
    <property type="match status" value="1"/>
</dbReference>
<accession>A0A1J1HXU4</accession>
<dbReference type="InterPro" id="IPR012340">
    <property type="entry name" value="NA-bd_OB-fold"/>
</dbReference>
<keyword evidence="15 17" id="KW-0139">CF(1)</keyword>
<evidence type="ECO:0000256" key="4">
    <source>
        <dbReference type="ARBA" id="ARBA00022448"/>
    </source>
</evidence>
<keyword evidence="18" id="KW-0175">Coiled coil</keyword>
<dbReference type="InterPro" id="IPR024034">
    <property type="entry name" value="ATPase_F1/V1_b/a_C"/>
</dbReference>
<dbReference type="Pfam" id="PF00004">
    <property type="entry name" value="AAA"/>
    <property type="match status" value="1"/>
</dbReference>
<dbReference type="FunFam" id="3.40.50.12240:FF:000006">
    <property type="entry name" value="ATP synthase subunit beta"/>
    <property type="match status" value="1"/>
</dbReference>
<dbReference type="Gene3D" id="3.40.50.300">
    <property type="entry name" value="P-loop containing nucleotide triphosphate hydrolases"/>
    <property type="match status" value="2"/>
</dbReference>
<keyword evidence="13" id="KW-0496">Mitochondrion</keyword>
<dbReference type="SMART" id="SM00382">
    <property type="entry name" value="AAA"/>
    <property type="match status" value="2"/>
</dbReference>
<dbReference type="Proteomes" id="UP000183832">
    <property type="component" value="Unassembled WGS sequence"/>
</dbReference>
<evidence type="ECO:0000256" key="18">
    <source>
        <dbReference type="SAM" id="Coils"/>
    </source>
</evidence>
<keyword evidence="6" id="KW-0375">Hydrogen ion transport</keyword>
<dbReference type="AlphaFoldDB" id="A0A1J1HXU4"/>
<dbReference type="InterPro" id="IPR020003">
    <property type="entry name" value="ATPase_a/bsu_AS"/>
</dbReference>
<keyword evidence="10" id="KW-0809">Transit peptide</keyword>
<sequence length="877" mass="95960">MTISLNYTIKMAAIAVSEPVRDKALQDYRKKLLEHKEVESRLKEIRETLKELTKQFDKSENDLKALQSVGQIVGEVLKQLTEDKFIVKATNGPRYVVGCRRQLDKTKLKSGTRVALDMTTLTIMRYLPREVDPLVYNMSHEDPGDVTYSAIGGLSEQIRELREVIELPLLNPELFLRVGITPPKGCLLYGPPGTGKTLLARAVASQLDANFLKVVSSAIVDKYIGESARLIREMFNYARDHQPCIIFMDEIDAIGGRRFSEGTSADREIQRTLMELLNQMDGFDSLGQVKMIMATNRPDTLDPALLRPGRLDRKIEIPLPNEQARLEILKIHASPIAKHGEIDYEAVVKLSDNFNGADLRNVCTEAGLFAIRISVKTMFTAVRASKLIQNLTTRSYAAKAATNAAAAAQGKVVAVIGAVVDVQFDDSLPPILNALEVQGRQTRLVLEVAQHLGENIVRTIAMDGTEGLVRGQRVADTGFPIRIPVGAETLGRIINVIGEPIDERGPIETDKVAAIHAEAPPFVEMSVEQEILVTGIKVVDLLAPYAKGGKIGLFGGAGVGKTVLIMELINNVAKAHGGYSVFAGVGERTREGNDLYNEMIEGGVISLKDKTSKVALVYGQMNEPPGARARVALTGLTVAEYFRDQEGQDVLLFIDNIFRFTQAGSEVSALLGRIPSAVGYQPTLATDMGTMQERITTTKKGSITSVQAIYVPADDLTDPAPATTFAHLDATTVLSRAIAELGIYPAVDPLDSTSRIMDPNIIGHEHYNIARGVQKILQDYKSLQDIIAILGMDELSEEDKLTVSRARKIQRFLSQPFQVAEVFTGHAGKLVPLAETIKGFSKILAGDYDHLPEVAFYMVGPIEEVVEKAERLAKEAA</sequence>
<dbReference type="InterPro" id="IPR005722">
    <property type="entry name" value="ATP_synth_F1_bsu"/>
</dbReference>
<evidence type="ECO:0000256" key="12">
    <source>
        <dbReference type="ARBA" id="ARBA00023065"/>
    </source>
</evidence>
<dbReference type="Gene3D" id="1.10.8.60">
    <property type="match status" value="1"/>
</dbReference>
<dbReference type="FunFam" id="3.40.50.300:FF:000034">
    <property type="entry name" value="26S protease regulatory subunit 10B"/>
    <property type="match status" value="1"/>
</dbReference>
<dbReference type="InterPro" id="IPR041569">
    <property type="entry name" value="AAA_lid_3"/>
</dbReference>
<proteinExistence type="inferred from homology"/>
<dbReference type="GO" id="GO:0046933">
    <property type="term" value="F:proton-transporting ATP synthase activity, rotational mechanism"/>
    <property type="evidence" value="ECO:0007669"/>
    <property type="project" value="InterPro"/>
</dbReference>
<evidence type="ECO:0000256" key="9">
    <source>
        <dbReference type="ARBA" id="ARBA00022942"/>
    </source>
</evidence>
<evidence type="ECO:0000256" key="2">
    <source>
        <dbReference type="ARBA" id="ARBA00006914"/>
    </source>
</evidence>
<dbReference type="SUPFAM" id="SSF47917">
    <property type="entry name" value="C-terminal domain of alpha and beta subunits of F1 ATP synthase"/>
    <property type="match status" value="1"/>
</dbReference>
<dbReference type="GO" id="GO:0000502">
    <property type="term" value="C:proteasome complex"/>
    <property type="evidence" value="ECO:0007669"/>
    <property type="project" value="UniProtKB-KW"/>
</dbReference>
<dbReference type="CDD" id="cd18115">
    <property type="entry name" value="ATP-synt_F1_beta_N"/>
    <property type="match status" value="1"/>
</dbReference>
<dbReference type="Pfam" id="PF16450">
    <property type="entry name" value="Prot_ATP_ID_OB_C"/>
    <property type="match status" value="1"/>
</dbReference>
<dbReference type="PANTHER" id="PTHR15184:SF71">
    <property type="entry name" value="ATP SYNTHASE SUBUNIT BETA, MITOCHONDRIAL"/>
    <property type="match status" value="1"/>
</dbReference>
<organism evidence="20 21">
    <name type="scientific">Clunio marinus</name>
    <dbReference type="NCBI Taxonomy" id="568069"/>
    <lineage>
        <taxon>Eukaryota</taxon>
        <taxon>Metazoa</taxon>
        <taxon>Ecdysozoa</taxon>
        <taxon>Arthropoda</taxon>
        <taxon>Hexapoda</taxon>
        <taxon>Insecta</taxon>
        <taxon>Pterygota</taxon>
        <taxon>Neoptera</taxon>
        <taxon>Endopterygota</taxon>
        <taxon>Diptera</taxon>
        <taxon>Nematocera</taxon>
        <taxon>Chironomoidea</taxon>
        <taxon>Chironomidae</taxon>
        <taxon>Clunio</taxon>
    </lineage>
</organism>
<feature type="domain" description="AAA+ ATPase" evidence="19">
    <location>
        <begin position="547"/>
        <end position="731"/>
    </location>
</feature>
<dbReference type="STRING" id="568069.A0A1J1HXU4"/>
<comment type="subunit">
    <text evidence="17">F-type ATPases have 2 components, CF(1) - the catalytic core - and CF(0) - the membrane proton channel. CF(1) and CF(0) have multiple subunits.</text>
</comment>
<protein>
    <recommendedName>
        <fullName evidence="17">ATP synthase subunit beta</fullName>
        <ecNumber evidence="17">7.1.2.2</ecNumber>
    </recommendedName>
</protein>
<evidence type="ECO:0000256" key="8">
    <source>
        <dbReference type="ARBA" id="ARBA00022840"/>
    </source>
</evidence>
<dbReference type="FunFam" id="3.40.50.300:FF:000026">
    <property type="entry name" value="ATP synthase subunit beta"/>
    <property type="match status" value="1"/>
</dbReference>
<dbReference type="Pfam" id="PF00006">
    <property type="entry name" value="ATP-synt_ab"/>
    <property type="match status" value="1"/>
</dbReference>
<dbReference type="FunFam" id="2.40.10.170:FF:000004">
    <property type="entry name" value="ATP synthase subunit beta"/>
    <property type="match status" value="1"/>
</dbReference>
<keyword evidence="11" id="KW-1278">Translocase</keyword>
<evidence type="ECO:0000313" key="21">
    <source>
        <dbReference type="Proteomes" id="UP000183832"/>
    </source>
</evidence>
<comment type="catalytic activity">
    <reaction evidence="17">
        <text>ATP + H2O + 4 H(+)(in) = ADP + phosphate + 5 H(+)(out)</text>
        <dbReference type="Rhea" id="RHEA:57720"/>
        <dbReference type="ChEBI" id="CHEBI:15377"/>
        <dbReference type="ChEBI" id="CHEBI:15378"/>
        <dbReference type="ChEBI" id="CHEBI:30616"/>
        <dbReference type="ChEBI" id="CHEBI:43474"/>
        <dbReference type="ChEBI" id="CHEBI:456216"/>
        <dbReference type="EC" id="7.1.2.2"/>
    </reaction>
</comment>
<dbReference type="CDD" id="cd01133">
    <property type="entry name" value="F1-ATPase_beta_CD"/>
    <property type="match status" value="1"/>
</dbReference>
<dbReference type="InterPro" id="IPR000194">
    <property type="entry name" value="ATPase_F1/V1/A1_a/bsu_nucl-bd"/>
</dbReference>
<dbReference type="InterPro" id="IPR027417">
    <property type="entry name" value="P-loop_NTPase"/>
</dbReference>
<dbReference type="EMBL" id="CVRI01000035">
    <property type="protein sequence ID" value="CRK92903.1"/>
    <property type="molecule type" value="Genomic_DNA"/>
</dbReference>
<keyword evidence="21" id="KW-1185">Reference proteome</keyword>
<dbReference type="PROSITE" id="PS00152">
    <property type="entry name" value="ATPASE_ALPHA_BETA"/>
    <property type="match status" value="1"/>
</dbReference>
<dbReference type="HAMAP" id="MF_01347">
    <property type="entry name" value="ATP_synth_beta_bact"/>
    <property type="match status" value="1"/>
</dbReference>
<dbReference type="FunFam" id="2.40.50.140:FF:000027">
    <property type="entry name" value="26S protease regulatory subunit 10B"/>
    <property type="match status" value="1"/>
</dbReference>
<dbReference type="SUPFAM" id="SSF50615">
    <property type="entry name" value="N-terminal domain of alpha and beta subunits of F1 ATP synthase"/>
    <property type="match status" value="1"/>
</dbReference>
<evidence type="ECO:0000256" key="6">
    <source>
        <dbReference type="ARBA" id="ARBA00022781"/>
    </source>
</evidence>
<keyword evidence="16 17" id="KW-0066">ATP synthesis</keyword>
<keyword evidence="4" id="KW-0813">Transport</keyword>
<keyword evidence="8 17" id="KW-0067">ATP-binding</keyword>
<keyword evidence="7" id="KW-0999">Mitochondrion inner membrane</keyword>
<comment type="similarity">
    <text evidence="2">Belongs to the AAA ATPase family.</text>
</comment>
<evidence type="ECO:0000256" key="5">
    <source>
        <dbReference type="ARBA" id="ARBA00022741"/>
    </source>
</evidence>
<evidence type="ECO:0000313" key="20">
    <source>
        <dbReference type="EMBL" id="CRK92903.1"/>
    </source>
</evidence>
<dbReference type="Gene3D" id="2.40.50.140">
    <property type="entry name" value="Nucleic acid-binding proteins"/>
    <property type="match status" value="1"/>
</dbReference>
<keyword evidence="9" id="KW-0647">Proteasome</keyword>
<dbReference type="InterPro" id="IPR050053">
    <property type="entry name" value="ATPase_alpha/beta_chains"/>
</dbReference>
<evidence type="ECO:0000256" key="7">
    <source>
        <dbReference type="ARBA" id="ARBA00022792"/>
    </source>
</evidence>
<dbReference type="InterPro" id="IPR003959">
    <property type="entry name" value="ATPase_AAA_core"/>
</dbReference>
<dbReference type="InterPro" id="IPR003960">
    <property type="entry name" value="ATPase_AAA_CS"/>
</dbReference>
<dbReference type="GO" id="GO:0042776">
    <property type="term" value="P:proton motive force-driven mitochondrial ATP synthesis"/>
    <property type="evidence" value="ECO:0007669"/>
    <property type="project" value="TreeGrafter"/>
</dbReference>
<dbReference type="CDD" id="cd19502">
    <property type="entry name" value="RecA-like_PAN_like"/>
    <property type="match status" value="1"/>
</dbReference>
<dbReference type="GO" id="GO:0045259">
    <property type="term" value="C:proton-transporting ATP synthase complex"/>
    <property type="evidence" value="ECO:0007669"/>
    <property type="project" value="UniProtKB-KW"/>
</dbReference>
<dbReference type="NCBIfam" id="TIGR01039">
    <property type="entry name" value="atpD"/>
    <property type="match status" value="1"/>
</dbReference>
<evidence type="ECO:0000256" key="1">
    <source>
        <dbReference type="ARBA" id="ARBA00004273"/>
    </source>
</evidence>
<dbReference type="FunFam" id="1.10.1140.10:FF:000001">
    <property type="entry name" value="ATP synthase subunit beta"/>
    <property type="match status" value="1"/>
</dbReference>
<evidence type="ECO:0000256" key="15">
    <source>
        <dbReference type="ARBA" id="ARBA00023196"/>
    </source>
</evidence>
<reference evidence="20 21" key="1">
    <citation type="submission" date="2015-04" db="EMBL/GenBank/DDBJ databases">
        <authorList>
            <person name="Syromyatnikov M.Y."/>
            <person name="Popov V.N."/>
        </authorList>
    </citation>
    <scope>NUCLEOTIDE SEQUENCE [LARGE SCALE GENOMIC DNA]</scope>
</reference>
<evidence type="ECO:0000259" key="19">
    <source>
        <dbReference type="SMART" id="SM00382"/>
    </source>
</evidence>
<evidence type="ECO:0000256" key="10">
    <source>
        <dbReference type="ARBA" id="ARBA00022946"/>
    </source>
</evidence>
<dbReference type="InterPro" id="IPR055190">
    <property type="entry name" value="ATP-synt_VA_C"/>
</dbReference>
<dbReference type="OrthoDB" id="14523at2759"/>
<feature type="domain" description="AAA+ ATPase" evidence="19">
    <location>
        <begin position="182"/>
        <end position="321"/>
    </location>
</feature>
<name>A0A1J1HXU4_9DIPT</name>
<comment type="subcellular location">
    <subcellularLocation>
        <location evidence="1">Mitochondrion inner membrane</location>
    </subcellularLocation>
</comment>
<dbReference type="Pfam" id="PF02874">
    <property type="entry name" value="ATP-synt_ab_N"/>
    <property type="match status" value="1"/>
</dbReference>
<dbReference type="Gene3D" id="1.10.1140.10">
    <property type="entry name" value="Bovine Mitochondrial F1-atpase, Atp Synthase Beta Chain, Chain D, domain 3"/>
    <property type="match status" value="1"/>
</dbReference>
<dbReference type="Pfam" id="PF22919">
    <property type="entry name" value="ATP-synt_VA_C"/>
    <property type="match status" value="1"/>
</dbReference>
<evidence type="ECO:0000256" key="13">
    <source>
        <dbReference type="ARBA" id="ARBA00023128"/>
    </source>
</evidence>
<evidence type="ECO:0000256" key="11">
    <source>
        <dbReference type="ARBA" id="ARBA00022967"/>
    </source>
</evidence>
<dbReference type="InterPro" id="IPR032501">
    <property type="entry name" value="Prot_ATP_ID_OB_2nd"/>
</dbReference>
<evidence type="ECO:0000256" key="16">
    <source>
        <dbReference type="ARBA" id="ARBA00023310"/>
    </source>
</evidence>
<dbReference type="GO" id="GO:0005743">
    <property type="term" value="C:mitochondrial inner membrane"/>
    <property type="evidence" value="ECO:0007669"/>
    <property type="project" value="UniProtKB-SubCell"/>
</dbReference>
<comment type="function">
    <text evidence="17">Produces ATP from ADP in the presence of a proton gradient across the membrane.</text>
</comment>
<dbReference type="Pfam" id="PF17862">
    <property type="entry name" value="AAA_lid_3"/>
    <property type="match status" value="1"/>
</dbReference>
<feature type="coiled-coil region" evidence="18">
    <location>
        <begin position="28"/>
        <end position="69"/>
    </location>
</feature>
<dbReference type="PROSITE" id="PS00674">
    <property type="entry name" value="AAA"/>
    <property type="match status" value="1"/>
</dbReference>
<comment type="similarity">
    <text evidence="3">Belongs to the ATPase alpha/beta chains family.</text>
</comment>
<dbReference type="PANTHER" id="PTHR15184">
    <property type="entry name" value="ATP SYNTHASE"/>
    <property type="match status" value="1"/>
</dbReference>
<dbReference type="GO" id="GO:0016887">
    <property type="term" value="F:ATP hydrolysis activity"/>
    <property type="evidence" value="ECO:0007669"/>
    <property type="project" value="InterPro"/>
</dbReference>
<dbReference type="InterPro" id="IPR004100">
    <property type="entry name" value="ATPase_F1/V1/A1_a/bsu_N"/>
</dbReference>
<dbReference type="GO" id="GO:0005524">
    <property type="term" value="F:ATP binding"/>
    <property type="evidence" value="ECO:0007669"/>
    <property type="project" value="UniProtKB-KW"/>
</dbReference>
<evidence type="ECO:0000256" key="14">
    <source>
        <dbReference type="ARBA" id="ARBA00023136"/>
    </source>
</evidence>
<dbReference type="EC" id="7.1.2.2" evidence="17"/>
<dbReference type="Gene3D" id="2.40.10.170">
    <property type="match status" value="1"/>
</dbReference>
<evidence type="ECO:0000256" key="3">
    <source>
        <dbReference type="ARBA" id="ARBA00008936"/>
    </source>
</evidence>
<dbReference type="InterPro" id="IPR036121">
    <property type="entry name" value="ATPase_F1/V1/A1_a/bsu_N_sf"/>
</dbReference>
<gene>
    <name evidence="20" type="ORF">CLUMA_CG006317</name>
</gene>
<dbReference type="SUPFAM" id="SSF52540">
    <property type="entry name" value="P-loop containing nucleoside triphosphate hydrolases"/>
    <property type="match status" value="2"/>
</dbReference>
<keyword evidence="5 17" id="KW-0547">Nucleotide-binding</keyword>